<dbReference type="Proteomes" id="UP000789405">
    <property type="component" value="Unassembled WGS sequence"/>
</dbReference>
<sequence length="50" mass="5771">MDATYTTNNFRLEFYVLHTMMNRTGFSLAYMHVLPKPGPNSHNSLILPDL</sequence>
<name>A0A9N8VRG1_9GLOM</name>
<proteinExistence type="predicted"/>
<organism evidence="1 2">
    <name type="scientific">Dentiscutata erythropus</name>
    <dbReference type="NCBI Taxonomy" id="1348616"/>
    <lineage>
        <taxon>Eukaryota</taxon>
        <taxon>Fungi</taxon>
        <taxon>Fungi incertae sedis</taxon>
        <taxon>Mucoromycota</taxon>
        <taxon>Glomeromycotina</taxon>
        <taxon>Glomeromycetes</taxon>
        <taxon>Diversisporales</taxon>
        <taxon>Gigasporaceae</taxon>
        <taxon>Dentiscutata</taxon>
    </lineage>
</organism>
<keyword evidence="2" id="KW-1185">Reference proteome</keyword>
<dbReference type="AlphaFoldDB" id="A0A9N8VRG1"/>
<gene>
    <name evidence="1" type="ORF">DERYTH_LOCUS1043</name>
</gene>
<accession>A0A9N8VRG1</accession>
<comment type="caution">
    <text evidence="1">The sequence shown here is derived from an EMBL/GenBank/DDBJ whole genome shotgun (WGS) entry which is preliminary data.</text>
</comment>
<protein>
    <submittedName>
        <fullName evidence="1">8212_t:CDS:1</fullName>
    </submittedName>
</protein>
<dbReference type="EMBL" id="CAJVPY010000271">
    <property type="protein sequence ID" value="CAG8461780.1"/>
    <property type="molecule type" value="Genomic_DNA"/>
</dbReference>
<evidence type="ECO:0000313" key="1">
    <source>
        <dbReference type="EMBL" id="CAG8461780.1"/>
    </source>
</evidence>
<evidence type="ECO:0000313" key="2">
    <source>
        <dbReference type="Proteomes" id="UP000789405"/>
    </source>
</evidence>
<reference evidence="1" key="1">
    <citation type="submission" date="2021-06" db="EMBL/GenBank/DDBJ databases">
        <authorList>
            <person name="Kallberg Y."/>
            <person name="Tangrot J."/>
            <person name="Rosling A."/>
        </authorList>
    </citation>
    <scope>NUCLEOTIDE SEQUENCE</scope>
    <source>
        <strain evidence="1">MA453B</strain>
    </source>
</reference>